<dbReference type="PANTHER" id="PTHR12128:SF72">
    <property type="entry name" value="DIHYDRODIPICOLINATE SYNTHASE"/>
    <property type="match status" value="1"/>
</dbReference>
<dbReference type="PIRSF" id="PIRSF001365">
    <property type="entry name" value="DHDPS"/>
    <property type="match status" value="1"/>
</dbReference>
<accession>A0A3N1KSS7</accession>
<evidence type="ECO:0000256" key="2">
    <source>
        <dbReference type="PIRNR" id="PIRNR001365"/>
    </source>
</evidence>
<proteinExistence type="inferred from homology"/>
<dbReference type="EMBL" id="RJKX01000018">
    <property type="protein sequence ID" value="ROP81440.1"/>
    <property type="molecule type" value="Genomic_DNA"/>
</dbReference>
<dbReference type="InterPro" id="IPR013785">
    <property type="entry name" value="Aldolase_TIM"/>
</dbReference>
<keyword evidence="1 2" id="KW-0456">Lyase</keyword>
<dbReference type="GO" id="GO:0008840">
    <property type="term" value="F:4-hydroxy-tetrahydrodipicolinate synthase activity"/>
    <property type="evidence" value="ECO:0007669"/>
    <property type="project" value="TreeGrafter"/>
</dbReference>
<keyword evidence="4" id="KW-1185">Reference proteome</keyword>
<dbReference type="OrthoDB" id="199953at2"/>
<comment type="caution">
    <text evidence="3">The sequence shown here is derived from an EMBL/GenBank/DDBJ whole genome shotgun (WGS) entry which is preliminary data.</text>
</comment>
<evidence type="ECO:0000313" key="4">
    <source>
        <dbReference type="Proteomes" id="UP000278222"/>
    </source>
</evidence>
<dbReference type="CDD" id="cd00408">
    <property type="entry name" value="DHDPS-like"/>
    <property type="match status" value="1"/>
</dbReference>
<dbReference type="Pfam" id="PF00701">
    <property type="entry name" value="DHDPS"/>
    <property type="match status" value="1"/>
</dbReference>
<dbReference type="SMART" id="SM01130">
    <property type="entry name" value="DHDPS"/>
    <property type="match status" value="1"/>
</dbReference>
<dbReference type="Gene3D" id="3.20.20.70">
    <property type="entry name" value="Aldolase class I"/>
    <property type="match status" value="1"/>
</dbReference>
<dbReference type="PRINTS" id="PR00146">
    <property type="entry name" value="DHPICSNTHASE"/>
</dbReference>
<organism evidence="3 4">
    <name type="scientific">Stella humosa</name>
    <dbReference type="NCBI Taxonomy" id="94"/>
    <lineage>
        <taxon>Bacteria</taxon>
        <taxon>Pseudomonadati</taxon>
        <taxon>Pseudomonadota</taxon>
        <taxon>Alphaproteobacteria</taxon>
        <taxon>Rhodospirillales</taxon>
        <taxon>Stellaceae</taxon>
        <taxon>Stella</taxon>
    </lineage>
</organism>
<evidence type="ECO:0000313" key="3">
    <source>
        <dbReference type="EMBL" id="ROP81440.1"/>
    </source>
</evidence>
<reference evidence="3 4" key="1">
    <citation type="submission" date="2018-11" db="EMBL/GenBank/DDBJ databases">
        <title>Genomic Encyclopedia of Type Strains, Phase IV (KMG-IV): sequencing the most valuable type-strain genomes for metagenomic binning, comparative biology and taxonomic classification.</title>
        <authorList>
            <person name="Goeker M."/>
        </authorList>
    </citation>
    <scope>NUCLEOTIDE SEQUENCE [LARGE SCALE GENOMIC DNA]</scope>
    <source>
        <strain evidence="3 4">DSM 5900</strain>
    </source>
</reference>
<protein>
    <submittedName>
        <fullName evidence="3">4-hydroxy-tetrahydrodipicolinate synthase</fullName>
    </submittedName>
</protein>
<comment type="similarity">
    <text evidence="2">Belongs to the DapA family.</text>
</comment>
<dbReference type="SUPFAM" id="SSF51569">
    <property type="entry name" value="Aldolase"/>
    <property type="match status" value="1"/>
</dbReference>
<sequence length="309" mass="32853">MILNDVVVATILPFAPDLSIDWAGYERFLGYCVRPGISAVFVNGHAGEGASLTPDERVEVIRRTRAVIGRTRPLLAGIIAYSTAEAVRQAREARDAGAEVAVLFPLPQFAGGGAADPAVVLDYVDRVIDGAGLPVSVFQYPIASGLGFSTPVLVDVARRPGVLAIKEGSGDIRAYEENWRAVKQAAPEVAILASNFDWFLAQAAIGADGILSGLASLTPDLLVELWRAAQAGDLRAMRQADDRLHPVVRAIYGARPLMDMHTRIKVALRHLGVIGCALPRPPLLAVAEATERVVTETVDRAGLRAALAV</sequence>
<evidence type="ECO:0000256" key="1">
    <source>
        <dbReference type="ARBA" id="ARBA00023239"/>
    </source>
</evidence>
<dbReference type="RefSeq" id="WP_123695311.1">
    <property type="nucleotide sequence ID" value="NZ_AP019700.1"/>
</dbReference>
<dbReference type="PANTHER" id="PTHR12128">
    <property type="entry name" value="DIHYDRODIPICOLINATE SYNTHASE"/>
    <property type="match status" value="1"/>
</dbReference>
<dbReference type="Proteomes" id="UP000278222">
    <property type="component" value="Unassembled WGS sequence"/>
</dbReference>
<name>A0A3N1KSS7_9PROT</name>
<dbReference type="InterPro" id="IPR002220">
    <property type="entry name" value="DapA-like"/>
</dbReference>
<gene>
    <name evidence="3" type="ORF">EDC65_5298</name>
</gene>
<dbReference type="AlphaFoldDB" id="A0A3N1KSS7"/>